<name>A0ACA9YDM1_9ASCO</name>
<accession>A0ACA9YDM1</accession>
<comment type="caution">
    <text evidence="1">The sequence shown here is derived from an EMBL/GenBank/DDBJ whole genome shotgun (WGS) entry which is preliminary data.</text>
</comment>
<protein>
    <submittedName>
        <fullName evidence="1">Peroxisomal membrane protein Pex30p</fullName>
    </submittedName>
</protein>
<reference evidence="1" key="1">
    <citation type="submission" date="2022-06" db="EMBL/GenBank/DDBJ databases">
        <authorList>
            <person name="Legras J.-L."/>
            <person name="Devillers H."/>
            <person name="Grondin C."/>
        </authorList>
    </citation>
    <scope>NUCLEOTIDE SEQUENCE</scope>
    <source>
        <strain evidence="1">CLIB 1444</strain>
    </source>
</reference>
<gene>
    <name evidence="1" type="ORF">CLIB1444_10S01222</name>
</gene>
<evidence type="ECO:0000313" key="2">
    <source>
        <dbReference type="Proteomes" id="UP001152531"/>
    </source>
</evidence>
<sequence>MASPTRASDVSKPDKIIGDKESKETHQVRANFSSSDDNSIATKTQSSPLLSSTPPTVSKALVRAYPYLLIVNKFLSVITWTNDDYWINVIIISCFSMAVLYFEQLVTWFGHLIVVGFITLYALLNNKILEEASLNPTLDEVVQALTNTCLKADRLLDPIISLSLTGYDIKRLLFTTVFLTPLYLIITFLIVKPRIILLIIGLYLLTYHSSYSSVTRKMIWKIKLTRVLFFYLTGLDFSKQRNQSLFAAAFAKVQKNSSYNLNPLNSESNRPVRFTYVIYENQRRWLGIGWTSNLLSYERTPWTDEFLNESSAIESFQLPNPENHQDYSFGQEQSSQLSMNNAKWRWVDKTWRLDLTNDGAITLNSSKRSKTTADPGSDEGFIYYDNTWKRPSTEDSYSKYTRRRRWIRTAELVFDNDDSNTNTFDESVDSTMNDDIVSPRRAKKSLRFAEPDQSSESEDSKDYKVSDSEILDSIKESDSKPADEKPSKEEVVSILDKLNVSPEDISKQVLDPVLTDEVEIEDIKTTNAVSDSNEPIATSNSVDDKKNE</sequence>
<proteinExistence type="predicted"/>
<dbReference type="Proteomes" id="UP001152531">
    <property type="component" value="Unassembled WGS sequence"/>
</dbReference>
<dbReference type="EMBL" id="CALSDN010000010">
    <property type="protein sequence ID" value="CAH6722561.1"/>
    <property type="molecule type" value="Genomic_DNA"/>
</dbReference>
<keyword evidence="2" id="KW-1185">Reference proteome</keyword>
<evidence type="ECO:0000313" key="1">
    <source>
        <dbReference type="EMBL" id="CAH6722561.1"/>
    </source>
</evidence>
<organism evidence="1 2">
    <name type="scientific">[Candida] jaroonii</name>
    <dbReference type="NCBI Taxonomy" id="467808"/>
    <lineage>
        <taxon>Eukaryota</taxon>
        <taxon>Fungi</taxon>
        <taxon>Dikarya</taxon>
        <taxon>Ascomycota</taxon>
        <taxon>Saccharomycotina</taxon>
        <taxon>Pichiomycetes</taxon>
        <taxon>Debaryomycetaceae</taxon>
        <taxon>Yamadazyma</taxon>
    </lineage>
</organism>